<dbReference type="EMBL" id="CM007649">
    <property type="protein sequence ID" value="ONM35810.1"/>
    <property type="molecule type" value="Genomic_DNA"/>
</dbReference>
<organism evidence="1">
    <name type="scientific">Zea mays</name>
    <name type="common">Maize</name>
    <dbReference type="NCBI Taxonomy" id="4577"/>
    <lineage>
        <taxon>Eukaryota</taxon>
        <taxon>Viridiplantae</taxon>
        <taxon>Streptophyta</taxon>
        <taxon>Embryophyta</taxon>
        <taxon>Tracheophyta</taxon>
        <taxon>Spermatophyta</taxon>
        <taxon>Magnoliopsida</taxon>
        <taxon>Liliopsida</taxon>
        <taxon>Poales</taxon>
        <taxon>Poaceae</taxon>
        <taxon>PACMAD clade</taxon>
        <taxon>Panicoideae</taxon>
        <taxon>Andropogonodae</taxon>
        <taxon>Andropogoneae</taxon>
        <taxon>Tripsacinae</taxon>
        <taxon>Zea</taxon>
    </lineage>
</organism>
<gene>
    <name evidence="1" type="ORF">ZEAMMB73_Zm00001d042584</name>
</gene>
<name>A0A1D6N5A5_MAIZE</name>
<proteinExistence type="predicted"/>
<accession>A0A1D6N5A5</accession>
<protein>
    <submittedName>
        <fullName evidence="1">Diphosphocytidyl methyl erythritol synthase1</fullName>
    </submittedName>
</protein>
<dbReference type="AlphaFoldDB" id="A0A1D6N5A5"/>
<reference evidence="1" key="1">
    <citation type="submission" date="2015-12" db="EMBL/GenBank/DDBJ databases">
        <title>Update maize B73 reference genome by single molecule sequencing technologies.</title>
        <authorList>
            <consortium name="Maize Genome Sequencing Project"/>
            <person name="Ware D."/>
        </authorList>
    </citation>
    <scope>NUCLEOTIDE SEQUENCE [LARGE SCALE GENOMIC DNA]</scope>
    <source>
        <tissue evidence="1">Seedling</tissue>
    </source>
</reference>
<evidence type="ECO:0000313" key="1">
    <source>
        <dbReference type="EMBL" id="ONM35810.1"/>
    </source>
</evidence>
<sequence length="60" mass="6808">MELHLCLRLHVRLTPAAKPPPAPAVLPVPASRRLRMDAATLRETFILLRLVVRWKLRGCS</sequence>